<dbReference type="PROSITE" id="PS00523">
    <property type="entry name" value="SULFATASE_1"/>
    <property type="match status" value="1"/>
</dbReference>
<comment type="similarity">
    <text evidence="2">Belongs to the sulfatase family.</text>
</comment>
<evidence type="ECO:0000259" key="12">
    <source>
        <dbReference type="PROSITE" id="PS50206"/>
    </source>
</evidence>
<evidence type="ECO:0000256" key="9">
    <source>
        <dbReference type="ARBA" id="ARBA00023180"/>
    </source>
</evidence>
<evidence type="ECO:0000256" key="5">
    <source>
        <dbReference type="ARBA" id="ARBA00022723"/>
    </source>
</evidence>
<dbReference type="Pfam" id="PF00581">
    <property type="entry name" value="Rhodanese"/>
    <property type="match status" value="1"/>
</dbReference>
<dbReference type="InterPro" id="IPR024607">
    <property type="entry name" value="Sulfatase_CS"/>
</dbReference>
<keyword evidence="14" id="KW-1185">Reference proteome</keyword>
<comment type="caution">
    <text evidence="13">The sequence shown here is derived from an EMBL/GenBank/DDBJ whole genome shotgun (WGS) entry which is preliminary data.</text>
</comment>
<accession>A0AAD9R3G0</accession>
<dbReference type="CDD" id="cd01530">
    <property type="entry name" value="Cdc25"/>
    <property type="match status" value="1"/>
</dbReference>
<dbReference type="InterPro" id="IPR000917">
    <property type="entry name" value="Sulfatase_N"/>
</dbReference>
<feature type="region of interest" description="Disordered" evidence="11">
    <location>
        <begin position="1010"/>
        <end position="1114"/>
    </location>
</feature>
<dbReference type="SUPFAM" id="SSF52821">
    <property type="entry name" value="Rhodanese/Cell cycle control phosphatase"/>
    <property type="match status" value="1"/>
</dbReference>
<dbReference type="Gene3D" id="3.40.250.10">
    <property type="entry name" value="Rhodanese-like domain"/>
    <property type="match status" value="1"/>
</dbReference>
<gene>
    <name evidence="13" type="ORF">P5673_002608</name>
</gene>
<keyword evidence="8" id="KW-0904">Protein phosphatase</keyword>
<protein>
    <submittedName>
        <fullName evidence="13">Arylsulfatase B</fullName>
    </submittedName>
</protein>
<feature type="compositionally biased region" description="Polar residues" evidence="11">
    <location>
        <begin position="55"/>
        <end position="80"/>
    </location>
</feature>
<reference evidence="13" key="2">
    <citation type="journal article" date="2023" name="Science">
        <title>Genomic signatures of disease resistance in endangered staghorn corals.</title>
        <authorList>
            <person name="Vollmer S.V."/>
            <person name="Selwyn J.D."/>
            <person name="Despard B.A."/>
            <person name="Roesel C.L."/>
        </authorList>
    </citation>
    <scope>NUCLEOTIDE SEQUENCE</scope>
    <source>
        <strain evidence="13">K2</strain>
    </source>
</reference>
<keyword evidence="4" id="KW-0132">Cell division</keyword>
<evidence type="ECO:0000313" key="13">
    <source>
        <dbReference type="EMBL" id="KAK2572370.1"/>
    </source>
</evidence>
<feature type="compositionally biased region" description="Polar residues" evidence="11">
    <location>
        <begin position="172"/>
        <end position="185"/>
    </location>
</feature>
<feature type="compositionally biased region" description="Basic residues" evidence="11">
    <location>
        <begin position="1010"/>
        <end position="1028"/>
    </location>
</feature>
<evidence type="ECO:0000256" key="6">
    <source>
        <dbReference type="ARBA" id="ARBA00022801"/>
    </source>
</evidence>
<keyword evidence="9" id="KW-0325">Glycoprotein</keyword>
<feature type="compositionally biased region" description="Low complexity" evidence="11">
    <location>
        <begin position="186"/>
        <end position="200"/>
    </location>
</feature>
<proteinExistence type="inferred from homology"/>
<evidence type="ECO:0000256" key="2">
    <source>
        <dbReference type="ARBA" id="ARBA00008779"/>
    </source>
</evidence>
<evidence type="ECO:0000256" key="7">
    <source>
        <dbReference type="ARBA" id="ARBA00022837"/>
    </source>
</evidence>
<dbReference type="InterPro" id="IPR047115">
    <property type="entry name" value="ARSB"/>
</dbReference>
<keyword evidence="7" id="KW-0106">Calcium</keyword>
<dbReference type="SUPFAM" id="SSF53649">
    <property type="entry name" value="Alkaline phosphatase-like"/>
    <property type="match status" value="1"/>
</dbReference>
<evidence type="ECO:0000256" key="1">
    <source>
        <dbReference type="ARBA" id="ARBA00001913"/>
    </source>
</evidence>
<comment type="similarity">
    <text evidence="3">Belongs to the MPI phosphatase family.</text>
</comment>
<dbReference type="PROSITE" id="PS50206">
    <property type="entry name" value="RHODANESE_3"/>
    <property type="match status" value="1"/>
</dbReference>
<dbReference type="InterPro" id="IPR000751">
    <property type="entry name" value="MPI_Phosphatase"/>
</dbReference>
<sequence>MAGVKPRAGSYLELDLTTRRNSFDISSKKVLSPMTELTKSFENSLGRTPKRKLSMSGNDCPTPTAGGTFQRSLSSISNESGYFPDSPTPNFAFDSPSLEILKYNAEKRKQKFVGNGDSSSENKENMVLNFNSDEEITGSRNERGDSPKDGKFTFAEPKGPVRGKLPKPFSGRSFSDPSPQAQSRASFIPSSPSECSSQDSGTCEFDFDMDADDDGFLDDLVQQQNREVLVESKLFFAIKTGEISLLQESDSKMNGAGDTPRASESSYKPRDLFNAGRDRAYTVASGSPFNEKWSCRQRSNSFAIKRPNPLGDPSPNLRKKLSFTLIADRDASLSSPHFNNHSPLRRSQSEPFEHGHKNMVGDFSGPYSLPSIPGQHNDLKCLKPETVARVLNNEFPTVEAHIIDCRYPYEYNGGHIKGAKNIYTKEQILREFLENPKKSQTGKKTILIFHCEFSSKRGPDMSRFLRNRDRSQHLNEYPKLSYPELYLIEGGYKAFFSECKSCYALGKKERKPSAKEAPRPHIIMIVADDLGWDDVSFHGSSQIPTPHIDKLANEGVILNSYYVSPICTPTRASLMTGKHPINLGIQHGTIFGTQPYGLPLGVATTPQYLRSLGYRAHGWHLGFFEKEYTPTYRGFETYYGFWNGKEDYWDHTSQEDVWGTDLRNNMKVEPPSLQPSGDMRKKQRAVENETGHYGTELFTEIAERIIETHNTSEPLYLYLAQQGVHSANGHDPLQAPKRLMDELYVLSYYSPFRNQGCNYPLKGGKDTFWEGGVRGVGFVHSNLISKKRRVSYDLIDVTDWLPTFYHLAGGDVSAIQEKIDGMNVWDTISHGKKSPRTVVRIFSVLKKYPCEFNNLAFSNLDIVEQLLTKLVEYQKDALPVWFPARDYRANPPEHQGYWGPWMTSKANSLILKQVLDGIPKVAIEKKYQQPSQNAAESGKIAGKVFSTHANHDKEVYKMLKNILHLTNNGKKGHVPQLKSPLTKESLAMLYAKMKEKTKIDKLMHKLQMIKKGRVAKGKRHRSTKHFSKGKLDSSLYKSSKWKGTKNRKVEQSDAKRTRVESLAVHEDDKYNNLMENSSTLANKEQTEGNSSPDANSDTEKAQQNYSESGEHFTS</sequence>
<reference evidence="13" key="1">
    <citation type="journal article" date="2023" name="G3 (Bethesda)">
        <title>Whole genome assembly and annotation of the endangered Caribbean coral Acropora cervicornis.</title>
        <authorList>
            <person name="Selwyn J.D."/>
            <person name="Vollmer S.V."/>
        </authorList>
    </citation>
    <scope>NUCLEOTIDE SEQUENCE</scope>
    <source>
        <strain evidence="13">K2</strain>
    </source>
</reference>
<feature type="domain" description="Rhodanese" evidence="12">
    <location>
        <begin position="396"/>
        <end position="500"/>
    </location>
</feature>
<organism evidence="13 14">
    <name type="scientific">Acropora cervicornis</name>
    <name type="common">Staghorn coral</name>
    <dbReference type="NCBI Taxonomy" id="6130"/>
    <lineage>
        <taxon>Eukaryota</taxon>
        <taxon>Metazoa</taxon>
        <taxon>Cnidaria</taxon>
        <taxon>Anthozoa</taxon>
        <taxon>Hexacorallia</taxon>
        <taxon>Scleractinia</taxon>
        <taxon>Astrocoeniina</taxon>
        <taxon>Acroporidae</taxon>
        <taxon>Acropora</taxon>
    </lineage>
</organism>
<dbReference type="InterPro" id="IPR001763">
    <property type="entry name" value="Rhodanese-like_dom"/>
</dbReference>
<evidence type="ECO:0000256" key="11">
    <source>
        <dbReference type="SAM" id="MobiDB-lite"/>
    </source>
</evidence>
<dbReference type="PRINTS" id="PR00716">
    <property type="entry name" value="MPIPHPHTASE"/>
</dbReference>
<evidence type="ECO:0000256" key="4">
    <source>
        <dbReference type="ARBA" id="ARBA00022618"/>
    </source>
</evidence>
<dbReference type="EMBL" id="JARQWQ010000004">
    <property type="protein sequence ID" value="KAK2572370.1"/>
    <property type="molecule type" value="Genomic_DNA"/>
</dbReference>
<dbReference type="InterPro" id="IPR036873">
    <property type="entry name" value="Rhodanese-like_dom_sf"/>
</dbReference>
<dbReference type="GO" id="GO:0046872">
    <property type="term" value="F:metal ion binding"/>
    <property type="evidence" value="ECO:0007669"/>
    <property type="project" value="UniProtKB-KW"/>
</dbReference>
<dbReference type="GO" id="GO:0051301">
    <property type="term" value="P:cell division"/>
    <property type="evidence" value="ECO:0007669"/>
    <property type="project" value="UniProtKB-KW"/>
</dbReference>
<keyword evidence="10" id="KW-0131">Cell cycle</keyword>
<feature type="compositionally biased region" description="Polar residues" evidence="11">
    <location>
        <begin position="1073"/>
        <end position="1107"/>
    </location>
</feature>
<name>A0AAD9R3G0_ACRCE</name>
<dbReference type="GO" id="GO:0008484">
    <property type="term" value="F:sulfuric ester hydrolase activity"/>
    <property type="evidence" value="ECO:0007669"/>
    <property type="project" value="InterPro"/>
</dbReference>
<dbReference type="AlphaFoldDB" id="A0AAD9R3G0"/>
<evidence type="ECO:0000256" key="8">
    <source>
        <dbReference type="ARBA" id="ARBA00022912"/>
    </source>
</evidence>
<keyword evidence="6" id="KW-0378">Hydrolase</keyword>
<feature type="compositionally biased region" description="Basic and acidic residues" evidence="11">
    <location>
        <begin position="140"/>
        <end position="151"/>
    </location>
</feature>
<feature type="region of interest" description="Disordered" evidence="11">
    <location>
        <begin position="249"/>
        <end position="270"/>
    </location>
</feature>
<feature type="region of interest" description="Disordered" evidence="11">
    <location>
        <begin position="41"/>
        <end position="89"/>
    </location>
</feature>
<dbReference type="GO" id="GO:1902751">
    <property type="term" value="P:positive regulation of cell cycle G2/M phase transition"/>
    <property type="evidence" value="ECO:0007669"/>
    <property type="project" value="InterPro"/>
</dbReference>
<evidence type="ECO:0000256" key="10">
    <source>
        <dbReference type="ARBA" id="ARBA00023306"/>
    </source>
</evidence>
<evidence type="ECO:0000256" key="3">
    <source>
        <dbReference type="ARBA" id="ARBA00011065"/>
    </source>
</evidence>
<keyword evidence="5" id="KW-0479">Metal-binding</keyword>
<dbReference type="Gene3D" id="3.40.720.10">
    <property type="entry name" value="Alkaline Phosphatase, subunit A"/>
    <property type="match status" value="2"/>
</dbReference>
<dbReference type="PANTHER" id="PTHR10342">
    <property type="entry name" value="ARYLSULFATASE"/>
    <property type="match status" value="1"/>
</dbReference>
<dbReference type="Proteomes" id="UP001249851">
    <property type="component" value="Unassembled WGS sequence"/>
</dbReference>
<dbReference type="InterPro" id="IPR017850">
    <property type="entry name" value="Alkaline_phosphatase_core_sf"/>
</dbReference>
<dbReference type="PANTHER" id="PTHR10342:SF273">
    <property type="entry name" value="RE14504P"/>
    <property type="match status" value="1"/>
</dbReference>
<evidence type="ECO:0000313" key="14">
    <source>
        <dbReference type="Proteomes" id="UP001249851"/>
    </source>
</evidence>
<dbReference type="SMART" id="SM00450">
    <property type="entry name" value="RHOD"/>
    <property type="match status" value="1"/>
</dbReference>
<feature type="compositionally biased region" description="Basic and acidic residues" evidence="11">
    <location>
        <begin position="1047"/>
        <end position="1070"/>
    </location>
</feature>
<comment type="cofactor">
    <cofactor evidence="1">
        <name>Ca(2+)</name>
        <dbReference type="ChEBI" id="CHEBI:29108"/>
    </cofactor>
</comment>
<feature type="region of interest" description="Disordered" evidence="11">
    <location>
        <begin position="112"/>
        <end position="200"/>
    </location>
</feature>
<dbReference type="Pfam" id="PF00884">
    <property type="entry name" value="Sulfatase"/>
    <property type="match status" value="1"/>
</dbReference>
<dbReference type="CDD" id="cd16029">
    <property type="entry name" value="4-S"/>
    <property type="match status" value="1"/>
</dbReference>
<dbReference type="GO" id="GO:0004725">
    <property type="term" value="F:protein tyrosine phosphatase activity"/>
    <property type="evidence" value="ECO:0007669"/>
    <property type="project" value="InterPro"/>
</dbReference>